<evidence type="ECO:0000313" key="3">
    <source>
        <dbReference type="Proteomes" id="UP000095300"/>
    </source>
</evidence>
<dbReference type="Proteomes" id="UP000095300">
    <property type="component" value="Unassembled WGS sequence"/>
</dbReference>
<dbReference type="VEuPathDB" id="VectorBase:SCAU003174"/>
<dbReference type="AlphaFoldDB" id="A0A1I8NYF5"/>
<dbReference type="KEGG" id="scac:106091971"/>
<gene>
    <name evidence="2" type="primary">106091971</name>
</gene>
<evidence type="ECO:0000313" key="2">
    <source>
        <dbReference type="EnsemblMetazoa" id="SCAU003174-PA"/>
    </source>
</evidence>
<organism evidence="2 3">
    <name type="scientific">Stomoxys calcitrans</name>
    <name type="common">Stable fly</name>
    <name type="synonym">Conops calcitrans</name>
    <dbReference type="NCBI Taxonomy" id="35570"/>
    <lineage>
        <taxon>Eukaryota</taxon>
        <taxon>Metazoa</taxon>
        <taxon>Ecdysozoa</taxon>
        <taxon>Arthropoda</taxon>
        <taxon>Hexapoda</taxon>
        <taxon>Insecta</taxon>
        <taxon>Pterygota</taxon>
        <taxon>Neoptera</taxon>
        <taxon>Endopterygota</taxon>
        <taxon>Diptera</taxon>
        <taxon>Brachycera</taxon>
        <taxon>Muscomorpha</taxon>
        <taxon>Muscoidea</taxon>
        <taxon>Muscidae</taxon>
        <taxon>Stomoxys</taxon>
    </lineage>
</organism>
<proteinExistence type="predicted"/>
<sequence>MPPIEALKESFLKENSQFSELEEDYEAKSIGKFEDIDLAESEVWFLQCPKGTDVKLLEQEKIKIPGRTNLSNVEAVSVEFVEGKQQHSFAYCHRKGGFDLRLLPVRGTIVLRNRLKATDTISAERVEECCPPLKKVPMPSTIRIRHPLLGFQYEDKLNISRDVLKRLKEADNVSADLLKIGIMKKYAKTIQASNHKAPENENTNETSCVDEDDAVQFVKEEILPKKKRKKSESRSKMDASVKKNRKSKTSDDDNVSKDLQWLQNI</sequence>
<feature type="region of interest" description="Disordered" evidence="1">
    <location>
        <begin position="220"/>
        <end position="265"/>
    </location>
</feature>
<protein>
    <submittedName>
        <fullName evidence="2">Uncharacterized protein</fullName>
    </submittedName>
</protein>
<dbReference type="EnsemblMetazoa" id="SCAU003174-RA">
    <property type="protein sequence ID" value="SCAU003174-PA"/>
    <property type="gene ID" value="SCAU003174"/>
</dbReference>
<evidence type="ECO:0000256" key="1">
    <source>
        <dbReference type="SAM" id="MobiDB-lite"/>
    </source>
</evidence>
<reference evidence="2" key="1">
    <citation type="submission" date="2020-05" db="UniProtKB">
        <authorList>
            <consortium name="EnsemblMetazoa"/>
        </authorList>
    </citation>
    <scope>IDENTIFICATION</scope>
    <source>
        <strain evidence="2">USDA</strain>
    </source>
</reference>
<feature type="compositionally biased region" description="Basic and acidic residues" evidence="1">
    <location>
        <begin position="232"/>
        <end position="241"/>
    </location>
</feature>
<dbReference type="OrthoDB" id="8197684at2759"/>
<keyword evidence="3" id="KW-1185">Reference proteome</keyword>
<accession>A0A1I8NYF5</accession>
<name>A0A1I8NYF5_STOCA</name>